<evidence type="ECO:0000256" key="1">
    <source>
        <dbReference type="SAM" id="MobiDB-lite"/>
    </source>
</evidence>
<evidence type="ECO:0000313" key="2">
    <source>
        <dbReference type="EMBL" id="MCI72508.1"/>
    </source>
</evidence>
<dbReference type="EMBL" id="LXQA010819492">
    <property type="protein sequence ID" value="MCI72508.1"/>
    <property type="molecule type" value="Genomic_DNA"/>
</dbReference>
<reference evidence="2 3" key="1">
    <citation type="journal article" date="2018" name="Front. Plant Sci.">
        <title>Red Clover (Trifolium pratense) and Zigzag Clover (T. medium) - A Picture of Genomic Similarities and Differences.</title>
        <authorList>
            <person name="Dluhosova J."/>
            <person name="Istvanek J."/>
            <person name="Nedelnik J."/>
            <person name="Repkova J."/>
        </authorList>
    </citation>
    <scope>NUCLEOTIDE SEQUENCE [LARGE SCALE GENOMIC DNA]</scope>
    <source>
        <strain evidence="3">cv. 10/8</strain>
        <tissue evidence="2">Leaf</tissue>
    </source>
</reference>
<sequence>GSTSAPGQAASPATQAINFLAVNETEENNPNQDNEHVELFGRGHPRPRNRPGCGTGGYR</sequence>
<organism evidence="2 3">
    <name type="scientific">Trifolium medium</name>
    <dbReference type="NCBI Taxonomy" id="97028"/>
    <lineage>
        <taxon>Eukaryota</taxon>
        <taxon>Viridiplantae</taxon>
        <taxon>Streptophyta</taxon>
        <taxon>Embryophyta</taxon>
        <taxon>Tracheophyta</taxon>
        <taxon>Spermatophyta</taxon>
        <taxon>Magnoliopsida</taxon>
        <taxon>eudicotyledons</taxon>
        <taxon>Gunneridae</taxon>
        <taxon>Pentapetalae</taxon>
        <taxon>rosids</taxon>
        <taxon>fabids</taxon>
        <taxon>Fabales</taxon>
        <taxon>Fabaceae</taxon>
        <taxon>Papilionoideae</taxon>
        <taxon>50 kb inversion clade</taxon>
        <taxon>NPAAA clade</taxon>
        <taxon>Hologalegina</taxon>
        <taxon>IRL clade</taxon>
        <taxon>Trifolieae</taxon>
        <taxon>Trifolium</taxon>
    </lineage>
</organism>
<dbReference type="Proteomes" id="UP000265520">
    <property type="component" value="Unassembled WGS sequence"/>
</dbReference>
<evidence type="ECO:0000313" key="3">
    <source>
        <dbReference type="Proteomes" id="UP000265520"/>
    </source>
</evidence>
<accession>A0A392UHV3</accession>
<proteinExistence type="predicted"/>
<keyword evidence="3" id="KW-1185">Reference proteome</keyword>
<protein>
    <submittedName>
        <fullName evidence="2">Uncharacterized protein</fullName>
    </submittedName>
</protein>
<feature type="region of interest" description="Disordered" evidence="1">
    <location>
        <begin position="24"/>
        <end position="59"/>
    </location>
</feature>
<feature type="non-terminal residue" evidence="2">
    <location>
        <position position="1"/>
    </location>
</feature>
<dbReference type="AlphaFoldDB" id="A0A392UHV3"/>
<comment type="caution">
    <text evidence="2">The sequence shown here is derived from an EMBL/GenBank/DDBJ whole genome shotgun (WGS) entry which is preliminary data.</text>
</comment>
<name>A0A392UHV3_9FABA</name>